<dbReference type="PROSITE" id="PS51900">
    <property type="entry name" value="CB"/>
    <property type="match status" value="1"/>
</dbReference>
<dbReference type="SUPFAM" id="SSF56349">
    <property type="entry name" value="DNA breaking-rejoining enzymes"/>
    <property type="match status" value="1"/>
</dbReference>
<keyword evidence="9" id="KW-1185">Reference proteome</keyword>
<dbReference type="GO" id="GO:0003677">
    <property type="term" value="F:DNA binding"/>
    <property type="evidence" value="ECO:0007669"/>
    <property type="project" value="UniProtKB-UniRule"/>
</dbReference>
<dbReference type="InterPro" id="IPR004107">
    <property type="entry name" value="Integrase_SAM-like_N"/>
</dbReference>
<dbReference type="InterPro" id="IPR013762">
    <property type="entry name" value="Integrase-like_cat_sf"/>
</dbReference>
<dbReference type="InterPro" id="IPR002104">
    <property type="entry name" value="Integrase_catalytic"/>
</dbReference>
<feature type="domain" description="Core-binding (CB)" evidence="7">
    <location>
        <begin position="1"/>
        <end position="86"/>
    </location>
</feature>
<dbReference type="Pfam" id="PF00589">
    <property type="entry name" value="Phage_integrase"/>
    <property type="match status" value="1"/>
</dbReference>
<dbReference type="InterPro" id="IPR044068">
    <property type="entry name" value="CB"/>
</dbReference>
<dbReference type="RefSeq" id="WP_184984557.1">
    <property type="nucleotide sequence ID" value="NZ_JACHIU010000001.1"/>
</dbReference>
<reference evidence="8 9" key="1">
    <citation type="submission" date="2020-08" db="EMBL/GenBank/DDBJ databases">
        <title>Sequencing the genomes of 1000 actinobacteria strains.</title>
        <authorList>
            <person name="Klenk H.-P."/>
        </authorList>
    </citation>
    <scope>NUCLEOTIDE SEQUENCE [LARGE SCALE GENOMIC DNA]</scope>
    <source>
        <strain evidence="8 9">DSM 44936</strain>
    </source>
</reference>
<dbReference type="PANTHER" id="PTHR30349">
    <property type="entry name" value="PHAGE INTEGRASE-RELATED"/>
    <property type="match status" value="1"/>
</dbReference>
<dbReference type="InterPro" id="IPR011010">
    <property type="entry name" value="DNA_brk_join_enz"/>
</dbReference>
<dbReference type="Pfam" id="PF02899">
    <property type="entry name" value="Phage_int_SAM_1"/>
    <property type="match status" value="1"/>
</dbReference>
<sequence>MPLLELVGSWEMALRAAGRSEGTVRSYLDSVRALAGFLAERGVSADVEGVGVEDVRGFLEVCAVETSAGNAHKHFRNLRVFFNWLIAEGERVAGSPVEGVEAPEVGVRGVEVLGEGELAALVEVCSGGSWVDRRDMAIIRILMDNGMRVSGLAGLRYRPDDESQNDVRLEEGVLRIDRGVGREAHLAPVGAQAVGAIDRYLRARARHPHASSPWLWLPMRGVTARGGERRLTASGIQQILERRGREAGIAGRLHPHRFRYTVAEGHLAAGGDPLELMRITGWRSTEMVRRFVQTRGGEREGEQGPA</sequence>
<dbReference type="InterPro" id="IPR050090">
    <property type="entry name" value="Tyrosine_recombinase_XerCD"/>
</dbReference>
<evidence type="ECO:0000256" key="2">
    <source>
        <dbReference type="ARBA" id="ARBA00022908"/>
    </source>
</evidence>
<gene>
    <name evidence="8" type="ORF">BJ992_004751</name>
</gene>
<dbReference type="EMBL" id="JACHIU010000001">
    <property type="protein sequence ID" value="MBB6475320.1"/>
    <property type="molecule type" value="Genomic_DNA"/>
</dbReference>
<dbReference type="Proteomes" id="UP000555564">
    <property type="component" value="Unassembled WGS sequence"/>
</dbReference>
<evidence type="ECO:0000313" key="9">
    <source>
        <dbReference type="Proteomes" id="UP000555564"/>
    </source>
</evidence>
<dbReference type="GO" id="GO:0006310">
    <property type="term" value="P:DNA recombination"/>
    <property type="evidence" value="ECO:0007669"/>
    <property type="project" value="UniProtKB-KW"/>
</dbReference>
<comment type="caution">
    <text evidence="8">The sequence shown here is derived from an EMBL/GenBank/DDBJ whole genome shotgun (WGS) entry which is preliminary data.</text>
</comment>
<dbReference type="Gene3D" id="1.10.443.10">
    <property type="entry name" value="Intergrase catalytic core"/>
    <property type="match status" value="1"/>
</dbReference>
<dbReference type="GO" id="GO:0015074">
    <property type="term" value="P:DNA integration"/>
    <property type="evidence" value="ECO:0007669"/>
    <property type="project" value="UniProtKB-KW"/>
</dbReference>
<organism evidence="8 9">
    <name type="scientific">Sphaerisporangium rubeum</name>
    <dbReference type="NCBI Taxonomy" id="321317"/>
    <lineage>
        <taxon>Bacteria</taxon>
        <taxon>Bacillati</taxon>
        <taxon>Actinomycetota</taxon>
        <taxon>Actinomycetes</taxon>
        <taxon>Streptosporangiales</taxon>
        <taxon>Streptosporangiaceae</taxon>
        <taxon>Sphaerisporangium</taxon>
    </lineage>
</organism>
<proteinExistence type="inferred from homology"/>
<dbReference type="PANTHER" id="PTHR30349:SF41">
    <property type="entry name" value="INTEGRASE_RECOMBINASE PROTEIN MJ0367-RELATED"/>
    <property type="match status" value="1"/>
</dbReference>
<evidence type="ECO:0000313" key="8">
    <source>
        <dbReference type="EMBL" id="MBB6475320.1"/>
    </source>
</evidence>
<keyword evidence="2" id="KW-0229">DNA integration</keyword>
<evidence type="ECO:0000256" key="3">
    <source>
        <dbReference type="ARBA" id="ARBA00023125"/>
    </source>
</evidence>
<comment type="similarity">
    <text evidence="1">Belongs to the 'phage' integrase family.</text>
</comment>
<dbReference type="AlphaFoldDB" id="A0A7X0IHG6"/>
<feature type="domain" description="Tyr recombinase" evidence="6">
    <location>
        <begin position="108"/>
        <end position="305"/>
    </location>
</feature>
<evidence type="ECO:0000259" key="6">
    <source>
        <dbReference type="PROSITE" id="PS51898"/>
    </source>
</evidence>
<evidence type="ECO:0000256" key="5">
    <source>
        <dbReference type="PROSITE-ProRule" id="PRU01248"/>
    </source>
</evidence>
<evidence type="ECO:0000256" key="4">
    <source>
        <dbReference type="ARBA" id="ARBA00023172"/>
    </source>
</evidence>
<keyword evidence="4" id="KW-0233">DNA recombination</keyword>
<dbReference type="PROSITE" id="PS51898">
    <property type="entry name" value="TYR_RECOMBINASE"/>
    <property type="match status" value="1"/>
</dbReference>
<protein>
    <submittedName>
        <fullName evidence="8">Site-specific recombinase XerD</fullName>
    </submittedName>
</protein>
<evidence type="ECO:0000256" key="1">
    <source>
        <dbReference type="ARBA" id="ARBA00008857"/>
    </source>
</evidence>
<dbReference type="Gene3D" id="1.10.150.130">
    <property type="match status" value="1"/>
</dbReference>
<dbReference type="InterPro" id="IPR010998">
    <property type="entry name" value="Integrase_recombinase_N"/>
</dbReference>
<evidence type="ECO:0000259" key="7">
    <source>
        <dbReference type="PROSITE" id="PS51900"/>
    </source>
</evidence>
<accession>A0A7X0IHG6</accession>
<name>A0A7X0IHG6_9ACTN</name>
<keyword evidence="3 5" id="KW-0238">DNA-binding</keyword>